<evidence type="ECO:0000256" key="1">
    <source>
        <dbReference type="ARBA" id="ARBA00004502"/>
    </source>
</evidence>
<evidence type="ECO:0000256" key="7">
    <source>
        <dbReference type="ARBA" id="ARBA00039150"/>
    </source>
</evidence>
<evidence type="ECO:0000313" key="10">
    <source>
        <dbReference type="EMBL" id="MBY19003.1"/>
    </source>
</evidence>
<proteinExistence type="inferred from homology"/>
<dbReference type="EMBL" id="GGMR01006384">
    <property type="protein sequence ID" value="MBY19003.1"/>
    <property type="molecule type" value="Transcribed_RNA"/>
</dbReference>
<name>A0A2S2NP79_SCHGA</name>
<organism evidence="10">
    <name type="scientific">Schizaphis graminum</name>
    <name type="common">Green bug aphid</name>
    <dbReference type="NCBI Taxonomy" id="13262"/>
    <lineage>
        <taxon>Eukaryota</taxon>
        <taxon>Metazoa</taxon>
        <taxon>Ecdysozoa</taxon>
        <taxon>Arthropoda</taxon>
        <taxon>Hexapoda</taxon>
        <taxon>Insecta</taxon>
        <taxon>Pterygota</taxon>
        <taxon>Neoptera</taxon>
        <taxon>Paraneoptera</taxon>
        <taxon>Hemiptera</taxon>
        <taxon>Sternorrhyncha</taxon>
        <taxon>Aphidomorpha</taxon>
        <taxon>Aphidoidea</taxon>
        <taxon>Aphididae</taxon>
        <taxon>Aphidini</taxon>
        <taxon>Schizaphis</taxon>
    </lineage>
</organism>
<dbReference type="GO" id="GO:0005811">
    <property type="term" value="C:lipid droplet"/>
    <property type="evidence" value="ECO:0007669"/>
    <property type="project" value="UniProtKB-SubCell"/>
</dbReference>
<dbReference type="PANTHER" id="PTHR13390">
    <property type="entry name" value="LIPASE"/>
    <property type="match status" value="1"/>
</dbReference>
<comment type="subcellular location">
    <subcellularLocation>
        <location evidence="1">Lipid droplet</location>
    </subcellularLocation>
</comment>
<reference evidence="10" key="1">
    <citation type="submission" date="2018-04" db="EMBL/GenBank/DDBJ databases">
        <title>Transcriptome of Schizaphis graminum biotype I.</title>
        <authorList>
            <person name="Scully E.D."/>
            <person name="Geib S.M."/>
            <person name="Palmer N.A."/>
            <person name="Koch K."/>
            <person name="Bradshaw J."/>
            <person name="Heng-Moss T."/>
            <person name="Sarath G."/>
        </authorList>
    </citation>
    <scope>NUCLEOTIDE SEQUENCE</scope>
</reference>
<keyword evidence="9" id="KW-0812">Transmembrane</keyword>
<evidence type="ECO:0000256" key="4">
    <source>
        <dbReference type="ARBA" id="ARBA00022677"/>
    </source>
</evidence>
<comment type="similarity">
    <text evidence="2">Belongs to the AB hydrolase superfamily. LDAH family.</text>
</comment>
<dbReference type="InterPro" id="IPR029058">
    <property type="entry name" value="AB_hydrolase_fold"/>
</dbReference>
<dbReference type="EC" id="3.1.1.13" evidence="7"/>
<keyword evidence="5" id="KW-0378">Hydrolase</keyword>
<dbReference type="AlphaFoldDB" id="A0A2S2NP79"/>
<keyword evidence="4" id="KW-0551">Lipid droplet</keyword>
<dbReference type="Gene3D" id="3.40.50.1820">
    <property type="entry name" value="alpha/beta hydrolase"/>
    <property type="match status" value="1"/>
</dbReference>
<gene>
    <name evidence="10" type="ORF">g.96080</name>
</gene>
<keyword evidence="9" id="KW-1133">Transmembrane helix</keyword>
<keyword evidence="9" id="KW-0472">Membrane</keyword>
<evidence type="ECO:0000256" key="5">
    <source>
        <dbReference type="ARBA" id="ARBA00022801"/>
    </source>
</evidence>
<dbReference type="GO" id="GO:0019915">
    <property type="term" value="P:lipid storage"/>
    <property type="evidence" value="ECO:0007669"/>
    <property type="project" value="InterPro"/>
</dbReference>
<dbReference type="InterPro" id="IPR019363">
    <property type="entry name" value="LDAH"/>
</dbReference>
<comment type="catalytic activity">
    <reaction evidence="8">
        <text>a cholesterol ester + H2O = cholesterol + a fatty acid + H(+)</text>
        <dbReference type="Rhea" id="RHEA:36403"/>
        <dbReference type="ChEBI" id="CHEBI:15377"/>
        <dbReference type="ChEBI" id="CHEBI:15378"/>
        <dbReference type="ChEBI" id="CHEBI:16113"/>
        <dbReference type="ChEBI" id="CHEBI:17002"/>
        <dbReference type="ChEBI" id="CHEBI:28868"/>
        <dbReference type="EC" id="3.1.1.13"/>
    </reaction>
    <physiologicalReaction direction="left-to-right" evidence="8">
        <dbReference type="Rhea" id="RHEA:36404"/>
    </physiologicalReaction>
</comment>
<evidence type="ECO:0000256" key="8">
    <source>
        <dbReference type="ARBA" id="ARBA00049527"/>
    </source>
</evidence>
<dbReference type="SUPFAM" id="SSF53474">
    <property type="entry name" value="alpha/beta-Hydrolases"/>
    <property type="match status" value="1"/>
</dbReference>
<dbReference type="PANTHER" id="PTHR13390:SF0">
    <property type="entry name" value="LIPID DROPLET-ASSOCIATED HYDROLASE"/>
    <property type="match status" value="1"/>
</dbReference>
<feature type="transmembrane region" description="Helical" evidence="9">
    <location>
        <begin position="243"/>
        <end position="268"/>
    </location>
</feature>
<dbReference type="GO" id="GO:0004771">
    <property type="term" value="F:sterol ester esterase activity"/>
    <property type="evidence" value="ECO:0007669"/>
    <property type="project" value="UniProtKB-EC"/>
</dbReference>
<protein>
    <recommendedName>
        <fullName evidence="3">Lipid droplet-associated hydrolase</fullName>
        <ecNumber evidence="7">3.1.1.13</ecNumber>
    </recommendedName>
    <alternativeName>
        <fullName evidence="6">Lipid droplet-associated serine hydrolase</fullName>
    </alternativeName>
</protein>
<evidence type="ECO:0000256" key="9">
    <source>
        <dbReference type="SAM" id="Phobius"/>
    </source>
</evidence>
<sequence>MAVSCRIAATSLYLRVRVVNRYRRATAVFVGRLPPKQDGIGTGRHHYRRDMTAAAAEASAATVTKMRSTTADDDSGCSVKATDLWVDVNGVATRVLCWGQPIDEDNKHELKRVVLCVCGNPGITEFYEKFLQEVYRTLNVPVWILSHAGHEVPPSNLGLTIPDPKKYPDLYTLKGQVEHKLRFIEKYVPDNCDLYLVGHSIGSKIISELLKDSAMAQRLSVKRSIFLFPTLQKMRETPNGRKLIFTASNFLSITIFLSWIFTTFPAFIQKFLVNITLIIMEGGHVDDHVIRSAVRLVHPMVLRNVFSMAVDEMDKVYDLDSKPLKDNAKRLHMYFGKTDGWCPTSFYDDISKCVPEADAVLCDKGYQHAYVIGYSDEMAGIVCDWLQPDLGNAKSQ</sequence>
<dbReference type="Pfam" id="PF10230">
    <property type="entry name" value="LIDHydrolase"/>
    <property type="match status" value="1"/>
</dbReference>
<evidence type="ECO:0000256" key="2">
    <source>
        <dbReference type="ARBA" id="ARBA00008300"/>
    </source>
</evidence>
<evidence type="ECO:0000256" key="3">
    <source>
        <dbReference type="ARBA" id="ARBA00019242"/>
    </source>
</evidence>
<accession>A0A2S2NP79</accession>
<evidence type="ECO:0000256" key="6">
    <source>
        <dbReference type="ARBA" id="ARBA00031924"/>
    </source>
</evidence>